<dbReference type="Gene3D" id="3.80.10.10">
    <property type="entry name" value="Ribonuclease Inhibitor"/>
    <property type="match status" value="1"/>
</dbReference>
<evidence type="ECO:0000313" key="5">
    <source>
        <dbReference type="Proteomes" id="UP000663877"/>
    </source>
</evidence>
<protein>
    <recommendedName>
        <fullName evidence="1">F-box domain-containing protein</fullName>
    </recommendedName>
</protein>
<feature type="domain" description="F-box" evidence="1">
    <location>
        <begin position="24"/>
        <end position="72"/>
    </location>
</feature>
<keyword evidence="4" id="KW-1185">Reference proteome</keyword>
<evidence type="ECO:0000259" key="1">
    <source>
        <dbReference type="PROSITE" id="PS50181"/>
    </source>
</evidence>
<proteinExistence type="predicted"/>
<evidence type="ECO:0000313" key="4">
    <source>
        <dbReference type="Proteomes" id="UP000663832"/>
    </source>
</evidence>
<dbReference type="InterPro" id="IPR001810">
    <property type="entry name" value="F-box_dom"/>
</dbReference>
<dbReference type="EMBL" id="CAJNOI010003023">
    <property type="protein sequence ID" value="CAF1502267.1"/>
    <property type="molecule type" value="Genomic_DNA"/>
</dbReference>
<dbReference type="EMBL" id="CAJNOM010003367">
    <property type="protein sequence ID" value="CAF1644815.1"/>
    <property type="molecule type" value="Genomic_DNA"/>
</dbReference>
<dbReference type="SUPFAM" id="SSF52047">
    <property type="entry name" value="RNI-like"/>
    <property type="match status" value="1"/>
</dbReference>
<reference evidence="2" key="1">
    <citation type="submission" date="2021-02" db="EMBL/GenBank/DDBJ databases">
        <authorList>
            <person name="Nowell W R."/>
        </authorList>
    </citation>
    <scope>NUCLEOTIDE SEQUENCE</scope>
</reference>
<organism evidence="2 5">
    <name type="scientific">Adineta steineri</name>
    <dbReference type="NCBI Taxonomy" id="433720"/>
    <lineage>
        <taxon>Eukaryota</taxon>
        <taxon>Metazoa</taxon>
        <taxon>Spiralia</taxon>
        <taxon>Gnathifera</taxon>
        <taxon>Rotifera</taxon>
        <taxon>Eurotatoria</taxon>
        <taxon>Bdelloidea</taxon>
        <taxon>Adinetida</taxon>
        <taxon>Adinetidae</taxon>
        <taxon>Adineta</taxon>
    </lineage>
</organism>
<dbReference type="InterPro" id="IPR032675">
    <property type="entry name" value="LRR_dom_sf"/>
</dbReference>
<gene>
    <name evidence="2" type="ORF">BJG266_LOCUS43239</name>
    <name evidence="3" type="ORF">QVE165_LOCUS60156</name>
</gene>
<sequence length="560" mass="67408">MNKDKQKLNYNQSLEKRNRIDHSISSIENLPNELFNEIFDYLGACHMHQVFSNLNYRFQRLIKSSSLLFKITFRRSTSEQMIRVNNNQILSIHFLSSKHTKMISLFNFDSSFIRLESLIFHSIKPDILISLLSKLIHLPRLFSLTINIDNISADLTDIYRSIFDLPKLKYIRFFAMEPEVSVSMPLCIHKQINNIKYLIMNHSITLNNLFSILSYTTQIEHLSFTHKRSSTFNVGFMSPIILPNLTYLAIYETDLKFGVFEIFITKIHSKLKVLSLESQAEDMNYLNADRWEKFILKYLSQLEKLYFTCEFREHRHRNKRHMSTSNSFNSSFWIERQWIFETEIHLDIFIYSIHPYKKRWFEYDSQYNMINSSKFMQIVFTIICYTDEWYYLRRILTAGEVYHLKINNDEIFSTELIRMLSLLPYLDSLQLSSLRLSNLTTMINEERKLLPTVTCQNQITKVYLRKMNQIEDIYFLIDQCPRMTYLKVDFSNHMDIEDNIPKILMKINTKYNHHIRLLCFRVVVADEKLVENLKRMIHFEKFLFDYKVKRVFDDIYIEWK</sequence>
<comment type="caution">
    <text evidence="2">The sequence shown here is derived from an EMBL/GenBank/DDBJ whole genome shotgun (WGS) entry which is preliminary data.</text>
</comment>
<dbReference type="AlphaFoldDB" id="A0A815TA94"/>
<dbReference type="PROSITE" id="PS50181">
    <property type="entry name" value="FBOX"/>
    <property type="match status" value="1"/>
</dbReference>
<dbReference type="OrthoDB" id="10021667at2759"/>
<accession>A0A815TA94</accession>
<name>A0A815TA94_9BILA</name>
<evidence type="ECO:0000313" key="3">
    <source>
        <dbReference type="EMBL" id="CAF1644815.1"/>
    </source>
</evidence>
<evidence type="ECO:0000313" key="2">
    <source>
        <dbReference type="EMBL" id="CAF1502267.1"/>
    </source>
</evidence>
<dbReference type="Pfam" id="PF00646">
    <property type="entry name" value="F-box"/>
    <property type="match status" value="1"/>
</dbReference>
<dbReference type="Proteomes" id="UP000663877">
    <property type="component" value="Unassembled WGS sequence"/>
</dbReference>
<dbReference type="Proteomes" id="UP000663832">
    <property type="component" value="Unassembled WGS sequence"/>
</dbReference>